<dbReference type="EMBL" id="JANEYG010000001">
    <property type="protein sequence ID" value="KAJ8925360.1"/>
    <property type="molecule type" value="Genomic_DNA"/>
</dbReference>
<name>A0AAV8WF39_9CUCU</name>
<proteinExistence type="predicted"/>
<organism evidence="1 2">
    <name type="scientific">Exocentrus adspersus</name>
    <dbReference type="NCBI Taxonomy" id="1586481"/>
    <lineage>
        <taxon>Eukaryota</taxon>
        <taxon>Metazoa</taxon>
        <taxon>Ecdysozoa</taxon>
        <taxon>Arthropoda</taxon>
        <taxon>Hexapoda</taxon>
        <taxon>Insecta</taxon>
        <taxon>Pterygota</taxon>
        <taxon>Neoptera</taxon>
        <taxon>Endopterygota</taxon>
        <taxon>Coleoptera</taxon>
        <taxon>Polyphaga</taxon>
        <taxon>Cucujiformia</taxon>
        <taxon>Chrysomeloidea</taxon>
        <taxon>Cerambycidae</taxon>
        <taxon>Lamiinae</taxon>
        <taxon>Acanthocinini</taxon>
        <taxon>Exocentrus</taxon>
    </lineage>
</organism>
<evidence type="ECO:0000313" key="2">
    <source>
        <dbReference type="Proteomes" id="UP001159042"/>
    </source>
</evidence>
<reference evidence="1 2" key="1">
    <citation type="journal article" date="2023" name="Insect Mol. Biol.">
        <title>Genome sequencing provides insights into the evolution of gene families encoding plant cell wall-degrading enzymes in longhorned beetles.</title>
        <authorList>
            <person name="Shin N.R."/>
            <person name="Okamura Y."/>
            <person name="Kirsch R."/>
            <person name="Pauchet Y."/>
        </authorList>
    </citation>
    <scope>NUCLEOTIDE SEQUENCE [LARGE SCALE GENOMIC DNA]</scope>
    <source>
        <strain evidence="1">EAD_L_NR</strain>
    </source>
</reference>
<gene>
    <name evidence="1" type="ORF">NQ315_009190</name>
</gene>
<sequence>MDTQGTLSLVGEELETAITKLKDGKTPAPDGVPLEVVKFLAKEYPQETLGLLNSLYAEITFPEGRIVNGWVVIATQRKAALRIARAYKTISTEAELVIAGVIPMDLLAEERTRLYRLEDRTKGQNEAVRRETVRQVAKKAEGGHRKHGDVTYQLCQMLTGHGNFSVYLKRISKIDDERCIYCGAKRTVFQCSRWDGERRTLELGLGSRNNERNLIPLDLENRENWTSVATYVDRLMTVKEGDFRAKGM</sequence>
<dbReference type="Proteomes" id="UP001159042">
    <property type="component" value="Unassembled WGS sequence"/>
</dbReference>
<keyword evidence="2" id="KW-1185">Reference proteome</keyword>
<accession>A0AAV8WF39</accession>
<dbReference type="AlphaFoldDB" id="A0AAV8WF39"/>
<comment type="caution">
    <text evidence="1">The sequence shown here is derived from an EMBL/GenBank/DDBJ whole genome shotgun (WGS) entry which is preliminary data.</text>
</comment>
<protein>
    <submittedName>
        <fullName evidence="1">Uncharacterized protein</fullName>
    </submittedName>
</protein>
<evidence type="ECO:0000313" key="1">
    <source>
        <dbReference type="EMBL" id="KAJ8925360.1"/>
    </source>
</evidence>